<keyword evidence="2" id="KW-1185">Reference proteome</keyword>
<dbReference type="RefSeq" id="WP_165231912.1">
    <property type="nucleotide sequence ID" value="NZ_CP049257.1"/>
</dbReference>
<dbReference type="EMBL" id="CP049257">
    <property type="protein sequence ID" value="QIG43087.1"/>
    <property type="molecule type" value="Genomic_DNA"/>
</dbReference>
<protein>
    <submittedName>
        <fullName evidence="1">Uncharacterized protein</fullName>
    </submittedName>
</protein>
<dbReference type="KEGG" id="nano:G5V58_10230"/>
<evidence type="ECO:0000313" key="2">
    <source>
        <dbReference type="Proteomes" id="UP000502996"/>
    </source>
</evidence>
<accession>A0A6G6WD59</accession>
<organism evidence="1 2">
    <name type="scientific">Nocardioides anomalus</name>
    <dbReference type="NCBI Taxonomy" id="2712223"/>
    <lineage>
        <taxon>Bacteria</taxon>
        <taxon>Bacillati</taxon>
        <taxon>Actinomycetota</taxon>
        <taxon>Actinomycetes</taxon>
        <taxon>Propionibacteriales</taxon>
        <taxon>Nocardioidaceae</taxon>
        <taxon>Nocardioides</taxon>
    </lineage>
</organism>
<dbReference type="Proteomes" id="UP000502996">
    <property type="component" value="Chromosome"/>
</dbReference>
<evidence type="ECO:0000313" key="1">
    <source>
        <dbReference type="EMBL" id="QIG43087.1"/>
    </source>
</evidence>
<name>A0A6G6WD59_9ACTN</name>
<reference evidence="1 2" key="1">
    <citation type="submission" date="2020-02" db="EMBL/GenBank/DDBJ databases">
        <title>Full genome sequence of Nocardioides sp. R-3366.</title>
        <authorList>
            <person name="Im W.-T."/>
        </authorList>
    </citation>
    <scope>NUCLEOTIDE SEQUENCE [LARGE SCALE GENOMIC DNA]</scope>
    <source>
        <strain evidence="1 2">R-3366</strain>
    </source>
</reference>
<sequence>MSEEPSGWTAELEAGPFDGATVSFDLSCGELPGSVVVTFVVDEASDEPLWHSYVLDPRSRAVR</sequence>
<gene>
    <name evidence="1" type="ORF">G5V58_10230</name>
</gene>
<proteinExistence type="predicted"/>
<dbReference type="AlphaFoldDB" id="A0A6G6WD59"/>